<feature type="region of interest" description="Disordered" evidence="1">
    <location>
        <begin position="238"/>
        <end position="258"/>
    </location>
</feature>
<accession>A0AAV6VSM6</accession>
<sequence>MFVALMECFKTGDKTFLVKWGVRCTLMIVVMPVQEQLRGKCEVLHLDNATTITHTAEVNPDFNAISMEKILLPEAIYENIDQVMYSTPVKKNMNLNKTEVSEMPSPIHFSPDNSELTLSTDESMVDPIRRSKLPGAKPVLPKMSKGIIPDVEDPEQLTFSEKKRRFELVTKAPDGAVITDTKEFSFVSAGELERMHEEEERKLASMTEEELKGLHTLEDEIDEIISNANLFEVRNSANNENTSTHTSPSSGQASRIPVRTLKAENRLKDRLNQNDLEDDDSTSDHQRSLLAATRAAWRQARLKSLEEDAVTTQLVIEKAKELTNARHSEVDGHLEEELNNSSKLT</sequence>
<evidence type="ECO:0000256" key="1">
    <source>
        <dbReference type="SAM" id="MobiDB-lite"/>
    </source>
</evidence>
<evidence type="ECO:0000313" key="3">
    <source>
        <dbReference type="Proteomes" id="UP000827092"/>
    </source>
</evidence>
<comment type="caution">
    <text evidence="2">The sequence shown here is derived from an EMBL/GenBank/DDBJ whole genome shotgun (WGS) entry which is preliminary data.</text>
</comment>
<evidence type="ECO:0000313" key="2">
    <source>
        <dbReference type="EMBL" id="KAG8198491.1"/>
    </source>
</evidence>
<name>A0AAV6VSM6_9ARAC</name>
<dbReference type="Proteomes" id="UP000827092">
    <property type="component" value="Unassembled WGS sequence"/>
</dbReference>
<feature type="compositionally biased region" description="Basic and acidic residues" evidence="1">
    <location>
        <begin position="325"/>
        <end position="336"/>
    </location>
</feature>
<feature type="region of interest" description="Disordered" evidence="1">
    <location>
        <begin position="325"/>
        <end position="345"/>
    </location>
</feature>
<organism evidence="2 3">
    <name type="scientific">Oedothorax gibbosus</name>
    <dbReference type="NCBI Taxonomy" id="931172"/>
    <lineage>
        <taxon>Eukaryota</taxon>
        <taxon>Metazoa</taxon>
        <taxon>Ecdysozoa</taxon>
        <taxon>Arthropoda</taxon>
        <taxon>Chelicerata</taxon>
        <taxon>Arachnida</taxon>
        <taxon>Araneae</taxon>
        <taxon>Araneomorphae</taxon>
        <taxon>Entelegynae</taxon>
        <taxon>Araneoidea</taxon>
        <taxon>Linyphiidae</taxon>
        <taxon>Erigoninae</taxon>
        <taxon>Oedothorax</taxon>
    </lineage>
</organism>
<keyword evidence="3" id="KW-1185">Reference proteome</keyword>
<dbReference type="AlphaFoldDB" id="A0AAV6VSM6"/>
<protein>
    <submittedName>
        <fullName evidence="2">Uncharacterized protein</fullName>
    </submittedName>
</protein>
<reference evidence="2 3" key="1">
    <citation type="journal article" date="2022" name="Nat. Ecol. Evol.">
        <title>A masculinizing supergene underlies an exaggerated male reproductive morph in a spider.</title>
        <authorList>
            <person name="Hendrickx F."/>
            <person name="De Corte Z."/>
            <person name="Sonet G."/>
            <person name="Van Belleghem S.M."/>
            <person name="Kostlbacher S."/>
            <person name="Vangestel C."/>
        </authorList>
    </citation>
    <scope>NUCLEOTIDE SEQUENCE [LARGE SCALE GENOMIC DNA]</scope>
    <source>
        <strain evidence="2">W744_W776</strain>
    </source>
</reference>
<feature type="compositionally biased region" description="Polar residues" evidence="1">
    <location>
        <begin position="238"/>
        <end position="253"/>
    </location>
</feature>
<proteinExistence type="predicted"/>
<dbReference type="EMBL" id="JAFNEN010000039">
    <property type="protein sequence ID" value="KAG8198491.1"/>
    <property type="molecule type" value="Genomic_DNA"/>
</dbReference>
<gene>
    <name evidence="2" type="ORF">JTE90_017357</name>
</gene>